<protein>
    <recommendedName>
        <fullName evidence="3">RBR-type E3 ubiquitin transferase</fullName>
        <ecNumber evidence="3">2.3.2.31</ecNumber>
    </recommendedName>
</protein>
<dbReference type="Gene3D" id="1.20.120.1750">
    <property type="match status" value="1"/>
</dbReference>
<evidence type="ECO:0000256" key="9">
    <source>
        <dbReference type="ARBA" id="ARBA00022833"/>
    </source>
</evidence>
<evidence type="ECO:0000256" key="6">
    <source>
        <dbReference type="ARBA" id="ARBA00022737"/>
    </source>
</evidence>
<dbReference type="PANTHER" id="PTHR11685">
    <property type="entry name" value="RBR FAMILY RING FINGER AND IBR DOMAIN-CONTAINING"/>
    <property type="match status" value="1"/>
</dbReference>
<keyword evidence="12" id="KW-1185">Reference proteome</keyword>
<evidence type="ECO:0000313" key="12">
    <source>
        <dbReference type="Proteomes" id="UP000298663"/>
    </source>
</evidence>
<organism evidence="11 12">
    <name type="scientific">Steinernema carpocapsae</name>
    <name type="common">Entomopathogenic nematode</name>
    <dbReference type="NCBI Taxonomy" id="34508"/>
    <lineage>
        <taxon>Eukaryota</taxon>
        <taxon>Metazoa</taxon>
        <taxon>Ecdysozoa</taxon>
        <taxon>Nematoda</taxon>
        <taxon>Chromadorea</taxon>
        <taxon>Rhabditida</taxon>
        <taxon>Tylenchina</taxon>
        <taxon>Panagrolaimomorpha</taxon>
        <taxon>Strongyloidoidea</taxon>
        <taxon>Steinernematidae</taxon>
        <taxon>Steinernema</taxon>
    </lineage>
</organism>
<comment type="caution">
    <text evidence="11">The sequence shown here is derived from an EMBL/GenBank/DDBJ whole genome shotgun (WGS) entry which is preliminary data.</text>
</comment>
<dbReference type="OrthoDB" id="1431934at2759"/>
<evidence type="ECO:0000256" key="1">
    <source>
        <dbReference type="ARBA" id="ARBA00001798"/>
    </source>
</evidence>
<dbReference type="SUPFAM" id="SSF57850">
    <property type="entry name" value="RING/U-box"/>
    <property type="match status" value="2"/>
</dbReference>
<evidence type="ECO:0000256" key="5">
    <source>
        <dbReference type="ARBA" id="ARBA00022723"/>
    </source>
</evidence>
<evidence type="ECO:0000256" key="3">
    <source>
        <dbReference type="ARBA" id="ARBA00012251"/>
    </source>
</evidence>
<evidence type="ECO:0000256" key="8">
    <source>
        <dbReference type="ARBA" id="ARBA00022786"/>
    </source>
</evidence>
<keyword evidence="8" id="KW-0833">Ubl conjugation pathway</keyword>
<dbReference type="InterPro" id="IPR045840">
    <property type="entry name" value="Ariadne"/>
</dbReference>
<dbReference type="PROSITE" id="PS51873">
    <property type="entry name" value="TRIAD"/>
    <property type="match status" value="1"/>
</dbReference>
<feature type="domain" description="RING-type" evidence="10">
    <location>
        <begin position="1"/>
        <end position="168"/>
    </location>
</feature>
<dbReference type="PROSITE" id="PS00518">
    <property type="entry name" value="ZF_RING_1"/>
    <property type="match status" value="1"/>
</dbReference>
<proteinExistence type="predicted"/>
<dbReference type="InterPro" id="IPR017907">
    <property type="entry name" value="Znf_RING_CS"/>
</dbReference>
<keyword evidence="7" id="KW-0863">Zinc-finger</keyword>
<evidence type="ECO:0000256" key="7">
    <source>
        <dbReference type="ARBA" id="ARBA00022771"/>
    </source>
</evidence>
<accession>A0A4U8UUI0</accession>
<dbReference type="InterPro" id="IPR031127">
    <property type="entry name" value="E3_UB_ligase_RBR"/>
</dbReference>
<keyword evidence="4" id="KW-0808">Transferase</keyword>
<reference evidence="11 12" key="2">
    <citation type="journal article" date="2019" name="G3 (Bethesda)">
        <title>Hybrid Assembly of the Genome of the Entomopathogenic Nematode Steinernema carpocapsae Identifies the X-Chromosome.</title>
        <authorList>
            <person name="Serra L."/>
            <person name="Macchietto M."/>
            <person name="Macias-Munoz A."/>
            <person name="McGill C.J."/>
            <person name="Rodriguez I.M."/>
            <person name="Rodriguez B."/>
            <person name="Murad R."/>
            <person name="Mortazavi A."/>
        </authorList>
    </citation>
    <scope>NUCLEOTIDE SEQUENCE [LARGE SCALE GENOMIC DNA]</scope>
    <source>
        <strain evidence="11 12">ALL</strain>
    </source>
</reference>
<dbReference type="AlphaFoldDB" id="A0A4U8UUI0"/>
<name>A0A4U8UUI0_STECR</name>
<dbReference type="GO" id="GO:0016567">
    <property type="term" value="P:protein ubiquitination"/>
    <property type="evidence" value="ECO:0007669"/>
    <property type="project" value="InterPro"/>
</dbReference>
<dbReference type="Pfam" id="PF22605">
    <property type="entry name" value="IBR_2"/>
    <property type="match status" value="1"/>
</dbReference>
<evidence type="ECO:0000256" key="2">
    <source>
        <dbReference type="ARBA" id="ARBA00004906"/>
    </source>
</evidence>
<dbReference type="Proteomes" id="UP000298663">
    <property type="component" value="Unassembled WGS sequence"/>
</dbReference>
<evidence type="ECO:0000259" key="10">
    <source>
        <dbReference type="PROSITE" id="PS51873"/>
    </source>
</evidence>
<keyword evidence="5" id="KW-0479">Metal-binding</keyword>
<dbReference type="Pfam" id="PF19422">
    <property type="entry name" value="Ariadne"/>
    <property type="match status" value="1"/>
</dbReference>
<dbReference type="InterPro" id="IPR054694">
    <property type="entry name" value="Parkin-like_IBR"/>
</dbReference>
<gene>
    <name evidence="11" type="ORF">L596_004016</name>
</gene>
<reference evidence="11 12" key="1">
    <citation type="journal article" date="2015" name="Genome Biol.">
        <title>Comparative genomics of Steinernema reveals deeply conserved gene regulatory networks.</title>
        <authorList>
            <person name="Dillman A.R."/>
            <person name="Macchietto M."/>
            <person name="Porter C.F."/>
            <person name="Rogers A."/>
            <person name="Williams B."/>
            <person name="Antoshechkin I."/>
            <person name="Lee M.M."/>
            <person name="Goodwin Z."/>
            <person name="Lu X."/>
            <person name="Lewis E.E."/>
            <person name="Goodrich-Blair H."/>
            <person name="Stock S.P."/>
            <person name="Adams B.J."/>
            <person name="Sternberg P.W."/>
            <person name="Mortazavi A."/>
        </authorList>
    </citation>
    <scope>NUCLEOTIDE SEQUENCE [LARGE SCALE GENOMIC DNA]</scope>
    <source>
        <strain evidence="11 12">ALL</strain>
    </source>
</reference>
<dbReference type="STRING" id="34508.A0A4U8UUI0"/>
<dbReference type="EC" id="2.3.2.31" evidence="3"/>
<evidence type="ECO:0000313" key="11">
    <source>
        <dbReference type="EMBL" id="TMS36976.1"/>
    </source>
</evidence>
<dbReference type="EMBL" id="AZBU02000001">
    <property type="protein sequence ID" value="TMS36976.1"/>
    <property type="molecule type" value="Genomic_DNA"/>
</dbReference>
<evidence type="ECO:0000256" key="4">
    <source>
        <dbReference type="ARBA" id="ARBA00022679"/>
    </source>
</evidence>
<dbReference type="InterPro" id="IPR044066">
    <property type="entry name" value="TRIAD_supradom"/>
</dbReference>
<sequence>MGEVAFSAHIARCATTPSNPPRNSTSTRTRPVGNGECDLCCDEAEDHVKFSCGAKSCKTCFDIYLTGKIQKSQTQFISCPGFKCIQLNDDGKRYCRDQGGYESHHQQVVEVSEKWKLSKKTCLKCRTQIEKNGCCNHMTCGLATCGHEFCWICLRDWTDHGYKCRKYQKDADESRTKAEIDLKKFTSYHDLYRIHQKSIEFNEKLRKKVNGACETIATSKRMTFSELQYFPKAVDSLLKCRTTLMYSYAFAYFLEDSLNKTIFEDIQVDMEKAVEGLNEYLAKENLEKTTSTG</sequence>
<dbReference type="GO" id="GO:0008270">
    <property type="term" value="F:zinc ion binding"/>
    <property type="evidence" value="ECO:0007669"/>
    <property type="project" value="UniProtKB-KW"/>
</dbReference>
<keyword evidence="9" id="KW-0862">Zinc</keyword>
<comment type="catalytic activity">
    <reaction evidence="1">
        <text>[E2 ubiquitin-conjugating enzyme]-S-ubiquitinyl-L-cysteine + [acceptor protein]-L-lysine = [E2 ubiquitin-conjugating enzyme]-L-cysteine + [acceptor protein]-N(6)-ubiquitinyl-L-lysine.</text>
        <dbReference type="EC" id="2.3.2.31"/>
    </reaction>
</comment>
<keyword evidence="6" id="KW-0677">Repeat</keyword>
<comment type="pathway">
    <text evidence="2">Protein modification; protein ubiquitination.</text>
</comment>
<dbReference type="GO" id="GO:0061630">
    <property type="term" value="F:ubiquitin protein ligase activity"/>
    <property type="evidence" value="ECO:0007669"/>
    <property type="project" value="UniProtKB-EC"/>
</dbReference>